<sequence length="115" mass="12491">MATAKRRVANRLKIRIAIVLALAAAVAAVWWTYREPLEGYGSIGAAFGARTACSCRYVAGRELSDCKKDFEPGMGAVFLSDDPENKAVTAYIPLLSSQTAQFREGYGCLLDPWKG</sequence>
<evidence type="ECO:0008006" key="4">
    <source>
        <dbReference type="Google" id="ProtNLM"/>
    </source>
</evidence>
<evidence type="ECO:0000313" key="3">
    <source>
        <dbReference type="Proteomes" id="UP000469430"/>
    </source>
</evidence>
<evidence type="ECO:0000313" key="2">
    <source>
        <dbReference type="EMBL" id="MXO97381.1"/>
    </source>
</evidence>
<name>A0A6I4TQM2_9SPHN</name>
<gene>
    <name evidence="2" type="ORF">GRI97_00075</name>
</gene>
<keyword evidence="1" id="KW-1133">Transmembrane helix</keyword>
<protein>
    <recommendedName>
        <fullName evidence="4">Amidase</fullName>
    </recommendedName>
</protein>
<proteinExistence type="predicted"/>
<keyword evidence="1" id="KW-0472">Membrane</keyword>
<keyword evidence="3" id="KW-1185">Reference proteome</keyword>
<comment type="caution">
    <text evidence="2">The sequence shown here is derived from an EMBL/GenBank/DDBJ whole genome shotgun (WGS) entry which is preliminary data.</text>
</comment>
<accession>A0A6I4TQM2</accession>
<dbReference type="Proteomes" id="UP000469430">
    <property type="component" value="Unassembled WGS sequence"/>
</dbReference>
<dbReference type="AlphaFoldDB" id="A0A6I4TQM2"/>
<reference evidence="2 3" key="1">
    <citation type="submission" date="2019-12" db="EMBL/GenBank/DDBJ databases">
        <title>Genomic-based taxomic classification of the family Erythrobacteraceae.</title>
        <authorList>
            <person name="Xu L."/>
        </authorList>
    </citation>
    <scope>NUCLEOTIDE SEQUENCE [LARGE SCALE GENOMIC DNA]</scope>
    <source>
        <strain evidence="2 3">S36</strain>
    </source>
</reference>
<dbReference type="OrthoDB" id="7391866at2"/>
<evidence type="ECO:0000256" key="1">
    <source>
        <dbReference type="SAM" id="Phobius"/>
    </source>
</evidence>
<keyword evidence="1" id="KW-0812">Transmembrane</keyword>
<dbReference type="EMBL" id="WTYJ01000001">
    <property type="protein sequence ID" value="MXO97381.1"/>
    <property type="molecule type" value="Genomic_DNA"/>
</dbReference>
<feature type="transmembrane region" description="Helical" evidence="1">
    <location>
        <begin position="12"/>
        <end position="33"/>
    </location>
</feature>
<organism evidence="2 3">
    <name type="scientific">Croceibacterium xixiisoli</name>
    <dbReference type="NCBI Taxonomy" id="1476466"/>
    <lineage>
        <taxon>Bacteria</taxon>
        <taxon>Pseudomonadati</taxon>
        <taxon>Pseudomonadota</taxon>
        <taxon>Alphaproteobacteria</taxon>
        <taxon>Sphingomonadales</taxon>
        <taxon>Erythrobacteraceae</taxon>
        <taxon>Croceibacterium</taxon>
    </lineage>
</organism>